<gene>
    <name evidence="1" type="ORF">SAMN05192583_2753</name>
</gene>
<reference evidence="2" key="1">
    <citation type="submission" date="2016-10" db="EMBL/GenBank/DDBJ databases">
        <authorList>
            <person name="Varghese N."/>
            <person name="Submissions S."/>
        </authorList>
    </citation>
    <scope>NUCLEOTIDE SEQUENCE [LARGE SCALE GENOMIC DNA]</scope>
    <source>
        <strain evidence="2">S6-262</strain>
    </source>
</reference>
<dbReference type="EMBL" id="FOCF01000007">
    <property type="protein sequence ID" value="SEN43046.1"/>
    <property type="molecule type" value="Genomic_DNA"/>
</dbReference>
<dbReference type="STRING" id="1166340.SAMN05192583_2753"/>
<dbReference type="InterPro" id="IPR029068">
    <property type="entry name" value="Glyas_Bleomycin-R_OHBP_Dase"/>
</dbReference>
<dbReference type="AlphaFoldDB" id="A0A1H8GG81"/>
<keyword evidence="2" id="KW-1185">Reference proteome</keyword>
<dbReference type="OrthoDB" id="9793039at2"/>
<dbReference type="RefSeq" id="WP_093666291.1">
    <property type="nucleotide sequence ID" value="NZ_FOCF01000007.1"/>
</dbReference>
<sequence length="134" mass="14907">MHIRGVLTRRLVMVEDFDDAVALYETLFRQPVRTRFDYREKGLRVAQVGQVLLIGGSAASLEPFRATAMTFLVSDLSGYAAYLPTIGATIVRAIQKVPSGRNMLVRHSDQSLIEYVEHDNPNPADDVLGLTESE</sequence>
<dbReference type="SUPFAM" id="SSF54593">
    <property type="entry name" value="Glyoxalase/Bleomycin resistance protein/Dihydroxybiphenyl dioxygenase"/>
    <property type="match status" value="1"/>
</dbReference>
<evidence type="ECO:0008006" key="3">
    <source>
        <dbReference type="Google" id="ProtNLM"/>
    </source>
</evidence>
<evidence type="ECO:0000313" key="1">
    <source>
        <dbReference type="EMBL" id="SEN43046.1"/>
    </source>
</evidence>
<evidence type="ECO:0000313" key="2">
    <source>
        <dbReference type="Proteomes" id="UP000199206"/>
    </source>
</evidence>
<dbReference type="Proteomes" id="UP000199206">
    <property type="component" value="Unassembled WGS sequence"/>
</dbReference>
<proteinExistence type="predicted"/>
<accession>A0A1H8GG81</accession>
<organism evidence="1 2">
    <name type="scientific">Sphingomonas gellani</name>
    <dbReference type="NCBI Taxonomy" id="1166340"/>
    <lineage>
        <taxon>Bacteria</taxon>
        <taxon>Pseudomonadati</taxon>
        <taxon>Pseudomonadota</taxon>
        <taxon>Alphaproteobacteria</taxon>
        <taxon>Sphingomonadales</taxon>
        <taxon>Sphingomonadaceae</taxon>
        <taxon>Sphingomonas</taxon>
    </lineage>
</organism>
<dbReference type="Gene3D" id="3.10.180.10">
    <property type="entry name" value="2,3-Dihydroxybiphenyl 1,2-Dioxygenase, domain 1"/>
    <property type="match status" value="1"/>
</dbReference>
<name>A0A1H8GG81_9SPHN</name>
<protein>
    <recommendedName>
        <fullName evidence="3">VOC domain-containing protein</fullName>
    </recommendedName>
</protein>